<evidence type="ECO:0000313" key="4">
    <source>
        <dbReference type="EMBL" id="CCA71001.1"/>
    </source>
</evidence>
<dbReference type="OrthoDB" id="1735853at2759"/>
<dbReference type="AlphaFoldDB" id="G4TI64"/>
<dbReference type="GO" id="GO:0007021">
    <property type="term" value="P:tubulin complex assembly"/>
    <property type="evidence" value="ECO:0007669"/>
    <property type="project" value="InterPro"/>
</dbReference>
<dbReference type="EMBL" id="CAFZ01000102">
    <property type="protein sequence ID" value="CCA71001.1"/>
    <property type="molecule type" value="Genomic_DNA"/>
</dbReference>
<dbReference type="InterPro" id="IPR033162">
    <property type="entry name" value="TBCD"/>
</dbReference>
<dbReference type="GO" id="GO:0005096">
    <property type="term" value="F:GTPase activator activity"/>
    <property type="evidence" value="ECO:0007669"/>
    <property type="project" value="InterPro"/>
</dbReference>
<dbReference type="GO" id="GO:0000226">
    <property type="term" value="P:microtubule cytoskeleton organization"/>
    <property type="evidence" value="ECO:0007669"/>
    <property type="project" value="TreeGrafter"/>
</dbReference>
<evidence type="ECO:0000259" key="3">
    <source>
        <dbReference type="Pfam" id="PF25767"/>
    </source>
</evidence>
<name>G4TI64_SERID</name>
<dbReference type="InParanoid" id="G4TI64"/>
<dbReference type="InterPro" id="IPR011989">
    <property type="entry name" value="ARM-like"/>
</dbReference>
<dbReference type="OMA" id="EPHEAWH"/>
<feature type="domain" description="Tubulin-folding cofactor D ARM repeats" evidence="3">
    <location>
        <begin position="303"/>
        <end position="498"/>
    </location>
</feature>
<feature type="domain" description="Tubulin-folding cofactor D C-terminal" evidence="2">
    <location>
        <begin position="854"/>
        <end position="1051"/>
    </location>
</feature>
<dbReference type="Pfam" id="PF12612">
    <property type="entry name" value="TFCD_C"/>
    <property type="match status" value="1"/>
</dbReference>
<gene>
    <name evidence="4" type="ORF">PIIN_04934</name>
</gene>
<evidence type="ECO:0000259" key="2">
    <source>
        <dbReference type="Pfam" id="PF12612"/>
    </source>
</evidence>
<dbReference type="PANTHER" id="PTHR12658">
    <property type="entry name" value="BETA-TUBULIN COFACTOR D"/>
    <property type="match status" value="1"/>
</dbReference>
<evidence type="ECO:0000313" key="5">
    <source>
        <dbReference type="Proteomes" id="UP000007148"/>
    </source>
</evidence>
<dbReference type="FunCoup" id="G4TI64">
    <property type="interactions" value="433"/>
</dbReference>
<accession>G4TI64</accession>
<reference evidence="4 5" key="1">
    <citation type="journal article" date="2011" name="PLoS Pathog.">
        <title>Endophytic Life Strategies Decoded by Genome and Transcriptome Analyses of the Mutualistic Root Symbiont Piriformospora indica.</title>
        <authorList>
            <person name="Zuccaro A."/>
            <person name="Lahrmann U."/>
            <person name="Guldener U."/>
            <person name="Langen G."/>
            <person name="Pfiffi S."/>
            <person name="Biedenkopf D."/>
            <person name="Wong P."/>
            <person name="Samans B."/>
            <person name="Grimm C."/>
            <person name="Basiewicz M."/>
            <person name="Murat C."/>
            <person name="Martin F."/>
            <person name="Kogel K.H."/>
        </authorList>
    </citation>
    <scope>NUCLEOTIDE SEQUENCE [LARGE SCALE GENOMIC DNA]</scope>
    <source>
        <strain evidence="4 5">DSM 11827</strain>
    </source>
</reference>
<dbReference type="InterPro" id="IPR016024">
    <property type="entry name" value="ARM-type_fold"/>
</dbReference>
<dbReference type="Pfam" id="PF23579">
    <property type="entry name" value="ARM_TBCD"/>
    <property type="match status" value="1"/>
</dbReference>
<sequence length="1132" mass="126046">MAYENDDLKQHAHFEKAEEFLGYLKPKLMILKTGEYQEQAYLLDPWLERIIGPPIEAIRRHASEVVASGKQYTPAMNMSSLATIIYQIIKTRGYKTIVSFFPHQILDLNDALSYMKLLESHGQWGSWAIRYVVLLWLSLICRLPFDLSSFDDPGAQCGQTAQIIESIGKMYLEKAGLERDAAALLLARLYTRQDTCVLLGSFLEWCTPRITEQVDLFQAVGCLQVMSEILKSGGLEQIQRHLDRILELAQSAPQNKSLATHTVIRKFAIKASSRVGLRLLPAATTLIPLLAKTLHGEVVNLNEGLAQVSEADVDLPPQIEGIIDDILNALHDRDTTIRWSAAKYIGRLAARVPTFFTDQLLDALMDLYQVHYVEGEDLVVGAEPTWHGATLACAEFARQGLINVLKLPIAIQWTLKALFFDVRKGAHSIGSNVRDAACYFLWSLARTQDSKTIEPHAVSLARALLTVALFDREVHIRRAASAAFQENVGRMGLFPHGIDVLKWTDFYGVGVRRNAFLVSAPEVAKYLVYREGFLRHLTQTTLKHWDPTMRSIGSQAIKELCTSELDTLAPPIVHELSGSLIFADSHEIHGALLGLRELAEGYKARADDERSTKARVQIFELVDKLTDATINGYGNDLLLEGACMLIASSVSPEGLKSRPDVASSAPPRWKIILDISLRHRNDVVQEAGAKVLGTLSELHAFGLLLCTFIADLNTSNPAVQQGMTRVLGYAGSSKYPEGVKNSINCLLQVVKRDVTKKTPSSYCVEARRNAYESLSRLLKSLDSILFTDLSINLFQSIILAFIDGLEDYTVDERGDVGSWVRIACIKGIGDIILILLEYKPSNPWGWLPLDDYIQLWAGLLKQGAERLDNVRADVGKQIVRLVNAIDVAVSGNKGDARWMPEGFDLMKRLFVTDVEAGDGWNEASWLFPRIVQILPIERYRTPLIRGIVLSIGSRNENTHRPATDALTQFLIERQEKRPEEQIIVQILGNLVDLASKNFTSNNIVLPILSTLDVLIEGGLAREASGTAEGIKVLERLLDFAGKRVEKLKNVQLYSVVQLLAVSEVFEIARSCIRFFLTHVYPKVREESGEYLYMVIQSQDVPGGDAAEPILLETDWAGTDFASRADKVVAALE</sequence>
<comment type="caution">
    <text evidence="4">The sequence shown here is derived from an EMBL/GenBank/DDBJ whole genome shotgun (WGS) entry which is preliminary data.</text>
</comment>
<dbReference type="GO" id="GO:0048487">
    <property type="term" value="F:beta-tubulin binding"/>
    <property type="evidence" value="ECO:0007669"/>
    <property type="project" value="InterPro"/>
</dbReference>
<dbReference type="GO" id="GO:0007023">
    <property type="term" value="P:post-chaperonin tubulin folding pathway"/>
    <property type="evidence" value="ECO:0007669"/>
    <property type="project" value="InterPro"/>
</dbReference>
<dbReference type="HOGENOM" id="CLU_003043_0_1_1"/>
<dbReference type="InterPro" id="IPR058033">
    <property type="entry name" value="ARM_TBCD_2nd"/>
</dbReference>
<dbReference type="Pfam" id="PF25767">
    <property type="entry name" value="ARM_TBCD_2nd"/>
    <property type="match status" value="1"/>
</dbReference>
<organism evidence="4 5">
    <name type="scientific">Serendipita indica (strain DSM 11827)</name>
    <name type="common">Root endophyte fungus</name>
    <name type="synonym">Piriformospora indica</name>
    <dbReference type="NCBI Taxonomy" id="1109443"/>
    <lineage>
        <taxon>Eukaryota</taxon>
        <taxon>Fungi</taxon>
        <taxon>Dikarya</taxon>
        <taxon>Basidiomycota</taxon>
        <taxon>Agaricomycotina</taxon>
        <taxon>Agaricomycetes</taxon>
        <taxon>Sebacinales</taxon>
        <taxon>Serendipitaceae</taxon>
        <taxon>Serendipita</taxon>
    </lineage>
</organism>
<keyword evidence="5" id="KW-1185">Reference proteome</keyword>
<dbReference type="STRING" id="1109443.G4TI64"/>
<dbReference type="Proteomes" id="UP000007148">
    <property type="component" value="Unassembled WGS sequence"/>
</dbReference>
<dbReference type="PANTHER" id="PTHR12658:SF0">
    <property type="entry name" value="TUBULIN-SPECIFIC CHAPERONE D"/>
    <property type="match status" value="1"/>
</dbReference>
<keyword evidence="1" id="KW-0143">Chaperone</keyword>
<proteinExistence type="predicted"/>
<protein>
    <submittedName>
        <fullName evidence="4">Related to Tubulin-folding cofactor D</fullName>
    </submittedName>
</protein>
<dbReference type="eggNOG" id="KOG1943">
    <property type="taxonomic scope" value="Eukaryota"/>
</dbReference>
<dbReference type="SUPFAM" id="SSF48371">
    <property type="entry name" value="ARM repeat"/>
    <property type="match status" value="1"/>
</dbReference>
<evidence type="ECO:0000256" key="1">
    <source>
        <dbReference type="ARBA" id="ARBA00023186"/>
    </source>
</evidence>
<dbReference type="InterPro" id="IPR022577">
    <property type="entry name" value="TBCD_C"/>
</dbReference>
<dbReference type="Gene3D" id="1.25.10.10">
    <property type="entry name" value="Leucine-rich Repeat Variant"/>
    <property type="match status" value="2"/>
</dbReference>